<proteinExistence type="predicted"/>
<sequence length="112" mass="11855">MQLPADIQSVVAAGTMASTSVIKGGGQQDLLGELRTFVAGATRTVKTNPVEFARTALSLLKTLPAARDAVLEYFCSVFDIAVDKYITEVKVRSTLCRAMVNQVGLLAGPRPG</sequence>
<name>A0ABQ9GGC3_9NEOP</name>
<evidence type="ECO:0000313" key="3">
    <source>
        <dbReference type="Proteomes" id="UP001159363"/>
    </source>
</evidence>
<dbReference type="Proteomes" id="UP001159363">
    <property type="component" value="Chromosome 11"/>
</dbReference>
<accession>A0ABQ9GGC3</accession>
<dbReference type="Pfam" id="PF14837">
    <property type="entry name" value="INTS5_N"/>
    <property type="match status" value="1"/>
</dbReference>
<gene>
    <name evidence="2" type="ORF">PR048_027230</name>
</gene>
<evidence type="ECO:0000313" key="2">
    <source>
        <dbReference type="EMBL" id="KAJ8870928.1"/>
    </source>
</evidence>
<protein>
    <recommendedName>
        <fullName evidence="1">Integrator complex subunit 5 N-terminal domain-containing protein</fullName>
    </recommendedName>
</protein>
<comment type="caution">
    <text evidence="2">The sequence shown here is derived from an EMBL/GenBank/DDBJ whole genome shotgun (WGS) entry which is preliminary data.</text>
</comment>
<reference evidence="2 3" key="1">
    <citation type="submission" date="2023-02" db="EMBL/GenBank/DDBJ databases">
        <title>LHISI_Scaffold_Assembly.</title>
        <authorList>
            <person name="Stuart O.P."/>
            <person name="Cleave R."/>
            <person name="Magrath M.J.L."/>
            <person name="Mikheyev A.S."/>
        </authorList>
    </citation>
    <scope>NUCLEOTIDE SEQUENCE [LARGE SCALE GENOMIC DNA]</scope>
    <source>
        <strain evidence="2">Daus_M_001</strain>
        <tissue evidence="2">Leg muscle</tissue>
    </source>
</reference>
<keyword evidence="3" id="KW-1185">Reference proteome</keyword>
<evidence type="ECO:0000259" key="1">
    <source>
        <dbReference type="Pfam" id="PF14837"/>
    </source>
</evidence>
<organism evidence="2 3">
    <name type="scientific">Dryococelus australis</name>
    <dbReference type="NCBI Taxonomy" id="614101"/>
    <lineage>
        <taxon>Eukaryota</taxon>
        <taxon>Metazoa</taxon>
        <taxon>Ecdysozoa</taxon>
        <taxon>Arthropoda</taxon>
        <taxon>Hexapoda</taxon>
        <taxon>Insecta</taxon>
        <taxon>Pterygota</taxon>
        <taxon>Neoptera</taxon>
        <taxon>Polyneoptera</taxon>
        <taxon>Phasmatodea</taxon>
        <taxon>Verophasmatodea</taxon>
        <taxon>Anareolatae</taxon>
        <taxon>Phasmatidae</taxon>
        <taxon>Eurycanthinae</taxon>
        <taxon>Dryococelus</taxon>
    </lineage>
</organism>
<dbReference type="InterPro" id="IPR029445">
    <property type="entry name" value="INTS5_N"/>
</dbReference>
<feature type="domain" description="Integrator complex subunit 5 N-terminal" evidence="1">
    <location>
        <begin position="28"/>
        <end position="91"/>
    </location>
</feature>
<dbReference type="EMBL" id="JARBHB010000012">
    <property type="protein sequence ID" value="KAJ8870928.1"/>
    <property type="molecule type" value="Genomic_DNA"/>
</dbReference>